<evidence type="ECO:0000313" key="1">
    <source>
        <dbReference type="EMBL" id="GAQ17858.1"/>
    </source>
</evidence>
<dbReference type="AlphaFoldDB" id="A0A0U9H5E9"/>
<sequence length="164" mass="19781">MWKLLETIKGIGGIENKFDRVGVLLDHNWTNPKQRNQINYSLKYLEGFRELDWFDANLKGHHSWRYKDQRDFTSMDNFFKHNNPEDIDLGDYYTDFRVYLWESLMCYLEIYKDLIGLNSIFRIENIHYLLEIHEINETMPKLSCSMKNMINKILEQDDKDVSDA</sequence>
<organism evidence="1 2">
    <name type="scientific">Oceanobacillus picturae</name>
    <dbReference type="NCBI Taxonomy" id="171693"/>
    <lineage>
        <taxon>Bacteria</taxon>
        <taxon>Bacillati</taxon>
        <taxon>Bacillota</taxon>
        <taxon>Bacilli</taxon>
        <taxon>Bacillales</taxon>
        <taxon>Bacillaceae</taxon>
        <taxon>Oceanobacillus</taxon>
    </lineage>
</organism>
<name>A0A0U9H5E9_9BACI</name>
<protein>
    <submittedName>
        <fullName evidence="1">Haloalkane dehalogenase</fullName>
    </submittedName>
</protein>
<proteinExistence type="predicted"/>
<dbReference type="RefSeq" id="WP_153004886.1">
    <property type="nucleotide sequence ID" value="NZ_BBXV01000023.1"/>
</dbReference>
<gene>
    <name evidence="1" type="ORF">OPHB3_1795</name>
</gene>
<evidence type="ECO:0000313" key="2">
    <source>
        <dbReference type="Proteomes" id="UP000052946"/>
    </source>
</evidence>
<reference evidence="2" key="1">
    <citation type="submission" date="2015-07" db="EMBL/GenBank/DDBJ databases">
        <title>Draft Genome Sequence of Oceanobacillus picturae Heshi-B3 that Was Isolated from Fermented Rice Bran with Aging Salted Mackerel, Which Was Named Heshiko as Traditional Fermented Seafood in Japan.</title>
        <authorList>
            <person name="Akuzawa S."/>
            <person name="Nakagawa J."/>
            <person name="Kanekatsu T."/>
            <person name="Kanesaki Y."/>
            <person name="Suzuki T."/>
        </authorList>
    </citation>
    <scope>NUCLEOTIDE SEQUENCE [LARGE SCALE GENOMIC DNA]</scope>
    <source>
        <strain evidence="2">Heshi-B3</strain>
    </source>
</reference>
<reference evidence="1 2" key="2">
    <citation type="journal article" date="2016" name="Genome Announc.">
        <title>Draft Genome Sequence of Oceanobacillus picturae Heshi-B3, Isolated from Fermented Rice Bran in a Traditional Japanese Seafood Dish.</title>
        <authorList>
            <person name="Akuzawa S."/>
            <person name="Nagaoka J."/>
            <person name="Kanekatsu M."/>
            <person name="Kanesaki Y."/>
            <person name="Suzuki T."/>
        </authorList>
    </citation>
    <scope>NUCLEOTIDE SEQUENCE [LARGE SCALE GENOMIC DNA]</scope>
    <source>
        <strain evidence="1 2">Heshi-B3</strain>
    </source>
</reference>
<comment type="caution">
    <text evidence="1">The sequence shown here is derived from an EMBL/GenBank/DDBJ whole genome shotgun (WGS) entry which is preliminary data.</text>
</comment>
<accession>A0A0U9H5E9</accession>
<dbReference type="OrthoDB" id="294384at186817"/>
<dbReference type="Proteomes" id="UP000052946">
    <property type="component" value="Unassembled WGS sequence"/>
</dbReference>
<dbReference type="EMBL" id="BBXV01000023">
    <property type="protein sequence ID" value="GAQ17858.1"/>
    <property type="molecule type" value="Genomic_DNA"/>
</dbReference>